<keyword evidence="1" id="KW-0472">Membrane</keyword>
<name>A0ABW4GXY0_9ACTN</name>
<reference evidence="3" key="1">
    <citation type="journal article" date="2019" name="Int. J. Syst. Evol. Microbiol.">
        <title>The Global Catalogue of Microorganisms (GCM) 10K type strain sequencing project: providing services to taxonomists for standard genome sequencing and annotation.</title>
        <authorList>
            <consortium name="The Broad Institute Genomics Platform"/>
            <consortium name="The Broad Institute Genome Sequencing Center for Infectious Disease"/>
            <person name="Wu L."/>
            <person name="Ma J."/>
        </authorList>
    </citation>
    <scope>NUCLEOTIDE SEQUENCE [LARGE SCALE GENOMIC DNA]</scope>
    <source>
        <strain evidence="3">CGMCC 1.15399</strain>
    </source>
</reference>
<protein>
    <submittedName>
        <fullName evidence="2">Uncharacterized protein</fullName>
    </submittedName>
</protein>
<comment type="caution">
    <text evidence="2">The sequence shown here is derived from an EMBL/GenBank/DDBJ whole genome shotgun (WGS) entry which is preliminary data.</text>
</comment>
<sequence>MRTSVLALVAIAGMVIIVVAAAIATVVLVLPGPPTRTMIVAISWPR</sequence>
<gene>
    <name evidence="2" type="ORF">ACFSJ0_60870</name>
</gene>
<accession>A0ABW4GXY0</accession>
<evidence type="ECO:0000256" key="1">
    <source>
        <dbReference type="SAM" id="Phobius"/>
    </source>
</evidence>
<dbReference type="RefSeq" id="WP_219528035.1">
    <property type="nucleotide sequence ID" value="NZ_JAHKRM010000003.1"/>
</dbReference>
<evidence type="ECO:0000313" key="3">
    <source>
        <dbReference type="Proteomes" id="UP001597097"/>
    </source>
</evidence>
<keyword evidence="1" id="KW-0812">Transmembrane</keyword>
<evidence type="ECO:0000313" key="2">
    <source>
        <dbReference type="EMBL" id="MFD1547382.1"/>
    </source>
</evidence>
<feature type="transmembrane region" description="Helical" evidence="1">
    <location>
        <begin position="6"/>
        <end position="30"/>
    </location>
</feature>
<dbReference type="EMBL" id="JBHUCM010000075">
    <property type="protein sequence ID" value="MFD1547382.1"/>
    <property type="molecule type" value="Genomic_DNA"/>
</dbReference>
<organism evidence="2 3">
    <name type="scientific">Nonomuraea guangzhouensis</name>
    <dbReference type="NCBI Taxonomy" id="1291555"/>
    <lineage>
        <taxon>Bacteria</taxon>
        <taxon>Bacillati</taxon>
        <taxon>Actinomycetota</taxon>
        <taxon>Actinomycetes</taxon>
        <taxon>Streptosporangiales</taxon>
        <taxon>Streptosporangiaceae</taxon>
        <taxon>Nonomuraea</taxon>
    </lineage>
</organism>
<keyword evidence="1" id="KW-1133">Transmembrane helix</keyword>
<proteinExistence type="predicted"/>
<keyword evidence="3" id="KW-1185">Reference proteome</keyword>
<dbReference type="Proteomes" id="UP001597097">
    <property type="component" value="Unassembled WGS sequence"/>
</dbReference>